<dbReference type="Proteomes" id="UP000070163">
    <property type="component" value="Unassembled WGS sequence"/>
</dbReference>
<evidence type="ECO:0000313" key="2">
    <source>
        <dbReference type="EMBL" id="KXA90953.1"/>
    </source>
</evidence>
<evidence type="ECO:0000259" key="1">
    <source>
        <dbReference type="Pfam" id="PF01402"/>
    </source>
</evidence>
<dbReference type="GO" id="GO:0006355">
    <property type="term" value="P:regulation of DNA-templated transcription"/>
    <property type="evidence" value="ECO:0007669"/>
    <property type="project" value="InterPro"/>
</dbReference>
<protein>
    <recommendedName>
        <fullName evidence="1">Ribbon-helix-helix protein CopG domain-containing protein</fullName>
    </recommendedName>
</protein>
<evidence type="ECO:0000313" key="3">
    <source>
        <dbReference type="Proteomes" id="UP000070163"/>
    </source>
</evidence>
<dbReference type="Pfam" id="PF03683">
    <property type="entry name" value="UPF0175"/>
    <property type="match status" value="1"/>
</dbReference>
<dbReference type="AlphaFoldDB" id="A0A133U9R2"/>
<name>A0A133U9R2_9EURY</name>
<sequence length="99" mass="11817">MGETITARIEEELSETIDEIARKEGVDRSAIVRRFLDRGTSEWLIERSLREYEEGRITLWHAAEKCDLSLWEMMREAEKREIQVPYTVEEFKKDIRALE</sequence>
<organism evidence="2 3">
    <name type="scientific">candidate division MSBL1 archaeon SCGC-AAA259A05</name>
    <dbReference type="NCBI Taxonomy" id="1698259"/>
    <lineage>
        <taxon>Archaea</taxon>
        <taxon>Methanobacteriati</taxon>
        <taxon>Methanobacteriota</taxon>
        <taxon>candidate division MSBL1</taxon>
    </lineage>
</organism>
<dbReference type="Pfam" id="PF01402">
    <property type="entry name" value="RHH_1"/>
    <property type="match status" value="1"/>
</dbReference>
<keyword evidence="3" id="KW-1185">Reference proteome</keyword>
<dbReference type="InterPro" id="IPR002145">
    <property type="entry name" value="CopG"/>
</dbReference>
<dbReference type="InterPro" id="IPR005368">
    <property type="entry name" value="UPF0175"/>
</dbReference>
<feature type="domain" description="Ribbon-helix-helix protein CopG" evidence="1">
    <location>
        <begin position="4"/>
        <end position="36"/>
    </location>
</feature>
<gene>
    <name evidence="2" type="ORF">AKJ57_03025</name>
</gene>
<accession>A0A133U9R2</accession>
<dbReference type="EMBL" id="LHXJ01000029">
    <property type="protein sequence ID" value="KXA90953.1"/>
    <property type="molecule type" value="Genomic_DNA"/>
</dbReference>
<proteinExistence type="predicted"/>
<comment type="caution">
    <text evidence="2">The sequence shown here is derived from an EMBL/GenBank/DDBJ whole genome shotgun (WGS) entry which is preliminary data.</text>
</comment>
<reference evidence="2 3" key="1">
    <citation type="journal article" date="2016" name="Sci. Rep.">
        <title>Metabolic traits of an uncultured archaeal lineage -MSBL1- from brine pools of the Red Sea.</title>
        <authorList>
            <person name="Mwirichia R."/>
            <person name="Alam I."/>
            <person name="Rashid M."/>
            <person name="Vinu M."/>
            <person name="Ba-Alawi W."/>
            <person name="Anthony Kamau A."/>
            <person name="Kamanda Ngugi D."/>
            <person name="Goker M."/>
            <person name="Klenk H.P."/>
            <person name="Bajic V."/>
            <person name="Stingl U."/>
        </authorList>
    </citation>
    <scope>NUCLEOTIDE SEQUENCE [LARGE SCALE GENOMIC DNA]</scope>
    <source>
        <strain evidence="2">SCGC-AAA259A05</strain>
    </source>
</reference>